<accession>A0AAN7SBG7</accession>
<keyword evidence="2" id="KW-1185">Reference proteome</keyword>
<evidence type="ECO:0000313" key="2">
    <source>
        <dbReference type="Proteomes" id="UP001353858"/>
    </source>
</evidence>
<protein>
    <submittedName>
        <fullName evidence="1">Uncharacterized protein</fullName>
    </submittedName>
</protein>
<dbReference type="AlphaFoldDB" id="A0AAN7SBG7"/>
<reference evidence="2" key="1">
    <citation type="submission" date="2023-01" db="EMBL/GenBank/DDBJ databases">
        <title>Key to firefly adult light organ development and bioluminescence: homeobox transcription factors regulate luciferase expression and transportation to peroxisome.</title>
        <authorList>
            <person name="Fu X."/>
        </authorList>
    </citation>
    <scope>NUCLEOTIDE SEQUENCE [LARGE SCALE GENOMIC DNA]</scope>
</reference>
<evidence type="ECO:0000313" key="1">
    <source>
        <dbReference type="EMBL" id="KAK4872462.1"/>
    </source>
</evidence>
<sequence length="161" mass="19324">MYRGAKISSDHFLIKAKIRQVVPILTKRKKEKGERMNVEALKSEKVRECYEELINQRLNNENREREVSMTDRWEVIIETIKQGTQILPSTKKGRNWFDQNCRDVVKEKRKARMKMLKKDTEATQRVYKKVTRKAKEICRAKKKADLHTKIEKLKEKHQKKK</sequence>
<organism evidence="1 2">
    <name type="scientific">Aquatica leii</name>
    <dbReference type="NCBI Taxonomy" id="1421715"/>
    <lineage>
        <taxon>Eukaryota</taxon>
        <taxon>Metazoa</taxon>
        <taxon>Ecdysozoa</taxon>
        <taxon>Arthropoda</taxon>
        <taxon>Hexapoda</taxon>
        <taxon>Insecta</taxon>
        <taxon>Pterygota</taxon>
        <taxon>Neoptera</taxon>
        <taxon>Endopterygota</taxon>
        <taxon>Coleoptera</taxon>
        <taxon>Polyphaga</taxon>
        <taxon>Elateriformia</taxon>
        <taxon>Elateroidea</taxon>
        <taxon>Lampyridae</taxon>
        <taxon>Luciolinae</taxon>
        <taxon>Aquatica</taxon>
    </lineage>
</organism>
<dbReference type="Proteomes" id="UP001353858">
    <property type="component" value="Unassembled WGS sequence"/>
</dbReference>
<comment type="caution">
    <text evidence="1">The sequence shown here is derived from an EMBL/GenBank/DDBJ whole genome shotgun (WGS) entry which is preliminary data.</text>
</comment>
<proteinExistence type="predicted"/>
<gene>
    <name evidence="1" type="ORF">RN001_014491</name>
</gene>
<dbReference type="EMBL" id="JARPUR010000007">
    <property type="protein sequence ID" value="KAK4872462.1"/>
    <property type="molecule type" value="Genomic_DNA"/>
</dbReference>
<name>A0AAN7SBG7_9COLE</name>